<proteinExistence type="predicted"/>
<reference evidence="1 2" key="1">
    <citation type="submission" date="2019-01" db="EMBL/GenBank/DDBJ databases">
        <title>Lactibacter flavus gen. nov., sp. nov., a novel bacterium of the family Propionibacteriaceae isolated from raw milk and dairy products.</title>
        <authorList>
            <person name="Huptas C."/>
            <person name="Wenning M."/>
            <person name="Breitenwieser F."/>
            <person name="Doll E."/>
            <person name="Von Neubeck M."/>
            <person name="Busse H.-J."/>
            <person name="Scherer S."/>
        </authorList>
    </citation>
    <scope>NUCLEOTIDE SEQUENCE [LARGE SCALE GENOMIC DNA]</scope>
    <source>
        <strain evidence="1 2">KCTC 33808</strain>
    </source>
</reference>
<evidence type="ECO:0000313" key="1">
    <source>
        <dbReference type="EMBL" id="TBT85892.1"/>
    </source>
</evidence>
<name>A0A4Q9KET9_9ACTN</name>
<dbReference type="SUPFAM" id="SSF52540">
    <property type="entry name" value="P-loop containing nucleoside triphosphate hydrolases"/>
    <property type="match status" value="1"/>
</dbReference>
<dbReference type="PANTHER" id="PTHR30121:SF11">
    <property type="entry name" value="AAA+ ATPASE DOMAIN-CONTAINING PROTEIN"/>
    <property type="match status" value="1"/>
</dbReference>
<dbReference type="EMBL" id="SDMQ01000004">
    <property type="protein sequence ID" value="TBT85892.1"/>
    <property type="molecule type" value="Genomic_DNA"/>
</dbReference>
<dbReference type="Gene3D" id="3.40.50.300">
    <property type="entry name" value="P-loop containing nucleotide triphosphate hydrolases"/>
    <property type="match status" value="2"/>
</dbReference>
<keyword evidence="2" id="KW-1185">Reference proteome</keyword>
<organism evidence="1 2">
    <name type="scientific">Propioniciclava sinopodophylli</name>
    <dbReference type="NCBI Taxonomy" id="1837344"/>
    <lineage>
        <taxon>Bacteria</taxon>
        <taxon>Bacillati</taxon>
        <taxon>Actinomycetota</taxon>
        <taxon>Actinomycetes</taxon>
        <taxon>Propionibacteriales</taxon>
        <taxon>Propionibacteriaceae</taxon>
        <taxon>Propioniciclava</taxon>
    </lineage>
</organism>
<dbReference type="PANTHER" id="PTHR30121">
    <property type="entry name" value="UNCHARACTERIZED PROTEIN YJGR-RELATED"/>
    <property type="match status" value="1"/>
</dbReference>
<evidence type="ECO:0008006" key="3">
    <source>
        <dbReference type="Google" id="ProtNLM"/>
    </source>
</evidence>
<sequence>MASYVAQAIAQVCAGQSGLLVVQLPSDLERSFAESIVCAANQERPASPPYAILISEEEDLSDNRLPRVSRTNAIQYRKGDRLACVGGNGVDLASFDGSYRQAVGPGFPRQQSQLLPLARLGEALLNLIQAELSTVIEQGSWQTSAASLTLALDVVASIYEKSADITESWNSIWYKHVDLAIATLIGVLRAAEVSPGKESFEEAFDRWVWTAFGLPQPEVTKKWGATTAPGQFVKATEDWWVDSTQIEVTMAHVAVADPSAKWEEIDWAEFDENVIREGSVFRALQMAVTGSPKAMTAWSHMHRSLFEAPETSKEPLHLESIDGEELELAGPGSPAPLSLLDGEEMWTSQEFWVGVVVEALRPDESIDIELVSKPAYAKFRKLETRIRGNRAMVRGYVEVKPRASIKPIRVTLSLDATRDPDLLGRVNSRAQAALTLLPSPLGALVFPRRAGGALSPAKYCGPERVDEEETVFTHNLADLPHLVLVWGGESSSEELGLLPLPGRVGFSYAECPAQASATVSIGDATLQLLSPEGDPRYETPLAAAPFSEPYFRGRAPEPARRMVRGIYEEFIASREPEALLGALGHCILPAEGDELSDHALNVHGDHRVIAPNGFAGHWAAQTGLSVSASLASSDEAKRFTKAAAAILQRLGDPARWPSKVAWRSLFDEDSGVLDEYLQSYSELVELASGKNNFHRFWACFPFSISVWDGANCTAVLVSPLHPVRLAWLAATEATLEDASQEALGLVGVVEGWAFPLIGPSPTPSGKVLAIPSDSGPGEIFAAWSLMVPVSTNQGQALASPERIMGQPAPGSSPSGLTASAAEAALRDFRRAHPHVPSLTIDLSASADSPRLAEVDTAVLATIRSWTGQGRLQGVRVLDSLHRAGDLPRDELTKLVDGGSSVVTWSRYRPKLGSNLRSNIRLLQDSGAQIRAKEARLKSEQVAGKIPLRRFSTAELVADSEASSSTTLAPTGWASFDAALHALESTPESSDLAIRLAQSYLVDTEADWTVSGEAFLSPGALGALLVEQAPTAGTKRLLWEWRPPYLQGGKGGQGGHIERRPYVTVARVAPALERNLLDKLRSITAVDDEQLGLLSHRVLERLGTRGLGLSSLFTRGDTHESGALGFYLTYELLDAAQTRDAVDIALPLDACDTFLEAMGGSPAGNASKRADVLLARIRRQSVVLVPIEIKFYGAGAADSHALPQPGAATREAVGQVAATVQSLKQALERRKLIDGTTDADLWDNAFATLIESGLRLSDETHGDLAPTSTEVLQSLVRGESALQVGSPVVVYFQHGDDVQPGFHVHTDVEAAAENYGCLIARPRLVFQAVSEQTDHEVIAQWAKVVEWATREVPLEDQVHVTPVDSGTTLEPSERAQEPVVVPSGDAAANVALAQSPLADTLRGSGIKFDLGDYRGSLGQDRPSLWPSNTRLNQMNIGVAGDLGTGKTQLLKALVYQLRRQAKANQPNPLSFLIFDYKRDFQDPEFLEAVGGRVLHPEDIPLNPLAIRGEYSERAAYEVAVEFCDVLGRIYAGVGPVQKERLTTTILDLYRERAGEAPTLSSVLERYREDGRPDSVTSILSNFVMRHIFIDGRGPTQSLDELLGDSVVVLAVNELGNDQDGKNSLVALFLNEYYGYMTRQRKWPFEGASPQLRRLNSFLLVDEAVNILRYDFEVLMNLLLQGREYGVGVILSSQFLSHFRTRKNDWSEPLLTWFVHKVPSVNERDLDKVGIRVSERVADSVGSLEVHYALYKGLDEPGRVIRATPFYELVRDDS</sequence>
<gene>
    <name evidence="1" type="ORF">ET989_05415</name>
</gene>
<protein>
    <recommendedName>
        <fullName evidence="3">ATP-binding protein</fullName>
    </recommendedName>
</protein>
<accession>A0A4Q9KET9</accession>
<dbReference type="InterPro" id="IPR027417">
    <property type="entry name" value="P-loop_NTPase"/>
</dbReference>
<evidence type="ECO:0000313" key="2">
    <source>
        <dbReference type="Proteomes" id="UP000292373"/>
    </source>
</evidence>
<dbReference type="Proteomes" id="UP000292373">
    <property type="component" value="Unassembled WGS sequence"/>
</dbReference>
<dbReference type="OrthoDB" id="9806951at2"/>
<comment type="caution">
    <text evidence="1">The sequence shown here is derived from an EMBL/GenBank/DDBJ whole genome shotgun (WGS) entry which is preliminary data.</text>
</comment>
<dbReference type="InterPro" id="IPR051162">
    <property type="entry name" value="T4SS_component"/>
</dbReference>
<dbReference type="RefSeq" id="WP_131167541.1">
    <property type="nucleotide sequence ID" value="NZ_SDMQ01000004.1"/>
</dbReference>